<protein>
    <submittedName>
        <fullName evidence="2">LamG domain-containing protein</fullName>
    </submittedName>
</protein>
<evidence type="ECO:0000256" key="1">
    <source>
        <dbReference type="SAM" id="MobiDB-lite"/>
    </source>
</evidence>
<evidence type="ECO:0000313" key="2">
    <source>
        <dbReference type="EMBL" id="MBE1876585.1"/>
    </source>
</evidence>
<dbReference type="RefSeq" id="WP_192863154.1">
    <property type="nucleotide sequence ID" value="NZ_JADAQT010000088.1"/>
</dbReference>
<name>A0ABR9MYW2_9MICO</name>
<reference evidence="2 3" key="1">
    <citation type="submission" date="2020-10" db="EMBL/GenBank/DDBJ databases">
        <title>Myceligenerans pegani sp. nov., an endophytic actinomycete isolated from Peganum harmala L. in Xinjiang, China.</title>
        <authorList>
            <person name="Xin L."/>
        </authorList>
    </citation>
    <scope>NUCLEOTIDE SEQUENCE [LARGE SCALE GENOMIC DNA]</scope>
    <source>
        <strain evidence="2 3">TRM65318</strain>
    </source>
</reference>
<proteinExistence type="predicted"/>
<organism evidence="2 3">
    <name type="scientific">Myceligenerans pegani</name>
    <dbReference type="NCBI Taxonomy" id="2776917"/>
    <lineage>
        <taxon>Bacteria</taxon>
        <taxon>Bacillati</taxon>
        <taxon>Actinomycetota</taxon>
        <taxon>Actinomycetes</taxon>
        <taxon>Micrococcales</taxon>
        <taxon>Promicromonosporaceae</taxon>
        <taxon>Myceligenerans</taxon>
    </lineage>
</organism>
<comment type="caution">
    <text evidence="2">The sequence shown here is derived from an EMBL/GenBank/DDBJ whole genome shotgun (WGS) entry which is preliminary data.</text>
</comment>
<dbReference type="Pfam" id="PF13385">
    <property type="entry name" value="Laminin_G_3"/>
    <property type="match status" value="1"/>
</dbReference>
<gene>
    <name evidence="2" type="ORF">IHE71_12795</name>
</gene>
<accession>A0ABR9MYW2</accession>
<dbReference type="Proteomes" id="UP000625527">
    <property type="component" value="Unassembled WGS sequence"/>
</dbReference>
<dbReference type="EMBL" id="JADAQT010000088">
    <property type="protein sequence ID" value="MBE1876585.1"/>
    <property type="molecule type" value="Genomic_DNA"/>
</dbReference>
<sequence length="299" mass="32794">MNRRIYRRLRRLGLGLVPALLTALLWHGPGLPDDVSAYDVAVLRDDPEVYWTMASADEGVEADIGGSRITGTYTGGPSSTTLPNGDVAAVFDGATQYFEASDAPELSPTTTGEITIEAWMRPDTLQFTNSQSSGYVNWMGKGEEGQHEYVSRMYSLDNTESRPNRISGYSFNLSGGLGAGSYFQDPIAAGDWIHYALVINTVDVSPDFPNGYTKIYRDGVLRDQDDLSIRGMVIEPGRSVAPFRAGTRDFASWFEGAIGKIAIYDHELSQEQLAEHHEAMFDERRPRDRGAGAGTRPAP</sequence>
<keyword evidence="3" id="KW-1185">Reference proteome</keyword>
<feature type="region of interest" description="Disordered" evidence="1">
    <location>
        <begin position="278"/>
        <end position="299"/>
    </location>
</feature>
<dbReference type="InterPro" id="IPR013320">
    <property type="entry name" value="ConA-like_dom_sf"/>
</dbReference>
<evidence type="ECO:0000313" key="3">
    <source>
        <dbReference type="Proteomes" id="UP000625527"/>
    </source>
</evidence>
<dbReference type="Gene3D" id="2.60.120.200">
    <property type="match status" value="1"/>
</dbReference>
<feature type="compositionally biased region" description="Basic and acidic residues" evidence="1">
    <location>
        <begin position="278"/>
        <end position="290"/>
    </location>
</feature>
<dbReference type="SUPFAM" id="SSF49899">
    <property type="entry name" value="Concanavalin A-like lectins/glucanases"/>
    <property type="match status" value="1"/>
</dbReference>